<sequence>MELFGECLKKAREKKGLSLEQVSSKTRIPESRLQALESEDFASLPAKVFAKGFVRSYAKTLGLDEEETLQRFLEASDGFYAQVQLDSPHVQVKLDVARQPIVSWKLILIIVAVIAIGVIGAIWSWFP</sequence>
<dbReference type="InterPro" id="IPR010982">
    <property type="entry name" value="Lambda_DNA-bd_dom_sf"/>
</dbReference>
<protein>
    <recommendedName>
        <fullName evidence="2">HTH cro/C1-type domain-containing protein</fullName>
    </recommendedName>
</protein>
<proteinExistence type="predicted"/>
<dbReference type="AlphaFoldDB" id="A0A3B1AWL0"/>
<name>A0A3B1AWL0_9ZZZZ</name>
<evidence type="ECO:0000313" key="3">
    <source>
        <dbReference type="EMBL" id="VAX04063.1"/>
    </source>
</evidence>
<dbReference type="SUPFAM" id="SSF47413">
    <property type="entry name" value="lambda repressor-like DNA-binding domains"/>
    <property type="match status" value="1"/>
</dbReference>
<keyword evidence="1" id="KW-1133">Transmembrane helix</keyword>
<dbReference type="CDD" id="cd00093">
    <property type="entry name" value="HTH_XRE"/>
    <property type="match status" value="1"/>
</dbReference>
<dbReference type="SMART" id="SM00530">
    <property type="entry name" value="HTH_XRE"/>
    <property type="match status" value="1"/>
</dbReference>
<dbReference type="InterPro" id="IPR001387">
    <property type="entry name" value="Cro/C1-type_HTH"/>
</dbReference>
<feature type="transmembrane region" description="Helical" evidence="1">
    <location>
        <begin position="106"/>
        <end position="126"/>
    </location>
</feature>
<dbReference type="InterPro" id="IPR050400">
    <property type="entry name" value="Bact_Cytoskel_RodZ"/>
</dbReference>
<gene>
    <name evidence="3" type="ORF">MNBD_ALPHA03-1542</name>
</gene>
<dbReference type="PANTHER" id="PTHR34475">
    <property type="match status" value="1"/>
</dbReference>
<dbReference type="EMBL" id="UOFW01000075">
    <property type="protein sequence ID" value="VAX04063.1"/>
    <property type="molecule type" value="Genomic_DNA"/>
</dbReference>
<dbReference type="GO" id="GO:0003677">
    <property type="term" value="F:DNA binding"/>
    <property type="evidence" value="ECO:0007669"/>
    <property type="project" value="InterPro"/>
</dbReference>
<dbReference type="PANTHER" id="PTHR34475:SF1">
    <property type="entry name" value="CYTOSKELETON PROTEIN RODZ"/>
    <property type="match status" value="1"/>
</dbReference>
<dbReference type="PROSITE" id="PS50943">
    <property type="entry name" value="HTH_CROC1"/>
    <property type="match status" value="1"/>
</dbReference>
<organism evidence="3">
    <name type="scientific">hydrothermal vent metagenome</name>
    <dbReference type="NCBI Taxonomy" id="652676"/>
    <lineage>
        <taxon>unclassified sequences</taxon>
        <taxon>metagenomes</taxon>
        <taxon>ecological metagenomes</taxon>
    </lineage>
</organism>
<dbReference type="Pfam" id="PF13413">
    <property type="entry name" value="HTH_25"/>
    <property type="match status" value="1"/>
</dbReference>
<keyword evidence="1" id="KW-0472">Membrane</keyword>
<reference evidence="3" key="1">
    <citation type="submission" date="2018-06" db="EMBL/GenBank/DDBJ databases">
        <authorList>
            <person name="Zhirakovskaya E."/>
        </authorList>
    </citation>
    <scope>NUCLEOTIDE SEQUENCE</scope>
</reference>
<feature type="non-terminal residue" evidence="3">
    <location>
        <position position="127"/>
    </location>
</feature>
<evidence type="ECO:0000259" key="2">
    <source>
        <dbReference type="PROSITE" id="PS50943"/>
    </source>
</evidence>
<dbReference type="Gene3D" id="1.10.260.40">
    <property type="entry name" value="lambda repressor-like DNA-binding domains"/>
    <property type="match status" value="1"/>
</dbReference>
<evidence type="ECO:0000256" key="1">
    <source>
        <dbReference type="SAM" id="Phobius"/>
    </source>
</evidence>
<keyword evidence="1" id="KW-0812">Transmembrane</keyword>
<accession>A0A3B1AWL0</accession>
<feature type="domain" description="HTH cro/C1-type" evidence="2">
    <location>
        <begin position="8"/>
        <end position="38"/>
    </location>
</feature>